<keyword evidence="8" id="KW-0449">Lipoprotein</keyword>
<keyword evidence="11" id="KW-1185">Reference proteome</keyword>
<name>A0A9P0GAZ1_9CUCU</name>
<organism evidence="10 11">
    <name type="scientific">Psylliodes chrysocephalus</name>
    <dbReference type="NCBI Taxonomy" id="3402493"/>
    <lineage>
        <taxon>Eukaryota</taxon>
        <taxon>Metazoa</taxon>
        <taxon>Ecdysozoa</taxon>
        <taxon>Arthropoda</taxon>
        <taxon>Hexapoda</taxon>
        <taxon>Insecta</taxon>
        <taxon>Pterygota</taxon>
        <taxon>Neoptera</taxon>
        <taxon>Endopterygota</taxon>
        <taxon>Coleoptera</taxon>
        <taxon>Polyphaga</taxon>
        <taxon>Cucujiformia</taxon>
        <taxon>Chrysomeloidea</taxon>
        <taxon>Chrysomelidae</taxon>
        <taxon>Galerucinae</taxon>
        <taxon>Alticini</taxon>
        <taxon>Psylliodes</taxon>
    </lineage>
</organism>
<comment type="subcellular location">
    <subcellularLocation>
        <location evidence="1">Membrane</location>
        <topology evidence="1">Lipid-anchor</topology>
        <topology evidence="1">GPI-anchor</topology>
    </subcellularLocation>
</comment>
<dbReference type="OrthoDB" id="6688683at2759"/>
<evidence type="ECO:0000256" key="7">
    <source>
        <dbReference type="ARBA" id="ARBA00023180"/>
    </source>
</evidence>
<keyword evidence="5" id="KW-1133">Transmembrane helix</keyword>
<keyword evidence="7" id="KW-0325">Glycoprotein</keyword>
<evidence type="ECO:0000256" key="8">
    <source>
        <dbReference type="ARBA" id="ARBA00023288"/>
    </source>
</evidence>
<keyword evidence="4 9" id="KW-0732">Signal</keyword>
<evidence type="ECO:0000256" key="4">
    <source>
        <dbReference type="ARBA" id="ARBA00022729"/>
    </source>
</evidence>
<accession>A0A9P0GAZ1</accession>
<dbReference type="PANTHER" id="PTHR33562:SF20">
    <property type="entry name" value="PROTEIN QUIVER"/>
    <property type="match status" value="1"/>
</dbReference>
<dbReference type="InterPro" id="IPR050975">
    <property type="entry name" value="Sleep_regulator"/>
</dbReference>
<gene>
    <name evidence="10" type="ORF">PSYICH_LOCUS7237</name>
</gene>
<dbReference type="EMBL" id="OV651814">
    <property type="protein sequence ID" value="CAH1106563.1"/>
    <property type="molecule type" value="Genomic_DNA"/>
</dbReference>
<sequence>MASFITGVVAILLLATAANGLLCYNCNSKESVACNWGVTSFTHQTEECRSAEILDNFITPKCYKITGRNKLGTEYIARGCVPLGTVSCAALSKAVGWISYQRNGDPEVLQNLTCKTCETDKSNGLLCYNCNSKESVACNWGVTSFTHQTEECRSGEILDNFITPKCYKITGRNKLGTEYIARGCVPLGTVSCAALSKAVGWISYQRNGDPEVLQNLTCKTCETDKCNWAT</sequence>
<evidence type="ECO:0000256" key="2">
    <source>
        <dbReference type="ARBA" id="ARBA00022622"/>
    </source>
</evidence>
<evidence type="ECO:0000313" key="10">
    <source>
        <dbReference type="EMBL" id="CAH1106563.1"/>
    </source>
</evidence>
<keyword evidence="6" id="KW-0472">Membrane</keyword>
<keyword evidence="2" id="KW-0336">GPI-anchor</keyword>
<evidence type="ECO:0008006" key="12">
    <source>
        <dbReference type="Google" id="ProtNLM"/>
    </source>
</evidence>
<reference evidence="10" key="1">
    <citation type="submission" date="2022-01" db="EMBL/GenBank/DDBJ databases">
        <authorList>
            <person name="King R."/>
        </authorList>
    </citation>
    <scope>NUCLEOTIDE SEQUENCE</scope>
</reference>
<evidence type="ECO:0000256" key="9">
    <source>
        <dbReference type="SAM" id="SignalP"/>
    </source>
</evidence>
<dbReference type="InterPro" id="IPR031424">
    <property type="entry name" value="QVR-like"/>
</dbReference>
<evidence type="ECO:0000313" key="11">
    <source>
        <dbReference type="Proteomes" id="UP001153636"/>
    </source>
</evidence>
<dbReference type="GO" id="GO:0032222">
    <property type="term" value="P:regulation of synaptic transmission, cholinergic"/>
    <property type="evidence" value="ECO:0007669"/>
    <property type="project" value="InterPro"/>
</dbReference>
<protein>
    <recommendedName>
        <fullName evidence="12">Sodefrin-like factor</fullName>
    </recommendedName>
</protein>
<dbReference type="PANTHER" id="PTHR33562">
    <property type="entry name" value="ATILLA, ISOFORM B-RELATED-RELATED"/>
    <property type="match status" value="1"/>
</dbReference>
<evidence type="ECO:0000256" key="1">
    <source>
        <dbReference type="ARBA" id="ARBA00004589"/>
    </source>
</evidence>
<dbReference type="Pfam" id="PF17064">
    <property type="entry name" value="QVR"/>
    <property type="match status" value="2"/>
</dbReference>
<dbReference type="Proteomes" id="UP001153636">
    <property type="component" value="Chromosome 2"/>
</dbReference>
<feature type="chain" id="PRO_5040223100" description="Sodefrin-like factor" evidence="9">
    <location>
        <begin position="21"/>
        <end position="230"/>
    </location>
</feature>
<dbReference type="GO" id="GO:0030431">
    <property type="term" value="P:sleep"/>
    <property type="evidence" value="ECO:0007669"/>
    <property type="project" value="InterPro"/>
</dbReference>
<evidence type="ECO:0000256" key="3">
    <source>
        <dbReference type="ARBA" id="ARBA00022692"/>
    </source>
</evidence>
<dbReference type="GO" id="GO:0098552">
    <property type="term" value="C:side of membrane"/>
    <property type="evidence" value="ECO:0007669"/>
    <property type="project" value="UniProtKB-KW"/>
</dbReference>
<feature type="signal peptide" evidence="9">
    <location>
        <begin position="1"/>
        <end position="20"/>
    </location>
</feature>
<proteinExistence type="predicted"/>
<evidence type="ECO:0000256" key="6">
    <source>
        <dbReference type="ARBA" id="ARBA00023136"/>
    </source>
</evidence>
<dbReference type="AlphaFoldDB" id="A0A9P0GAZ1"/>
<evidence type="ECO:0000256" key="5">
    <source>
        <dbReference type="ARBA" id="ARBA00022989"/>
    </source>
</evidence>
<keyword evidence="3" id="KW-0812">Transmembrane</keyword>